<evidence type="ECO:0000256" key="1">
    <source>
        <dbReference type="SAM" id="MobiDB-lite"/>
    </source>
</evidence>
<evidence type="ECO:0000313" key="4">
    <source>
        <dbReference type="Proteomes" id="UP000499080"/>
    </source>
</evidence>
<feature type="compositionally biased region" description="Polar residues" evidence="1">
    <location>
        <begin position="41"/>
        <end position="60"/>
    </location>
</feature>
<dbReference type="EMBL" id="BGPR01066547">
    <property type="protein sequence ID" value="GBO41075.1"/>
    <property type="molecule type" value="Genomic_DNA"/>
</dbReference>
<dbReference type="Proteomes" id="UP000499080">
    <property type="component" value="Unassembled WGS sequence"/>
</dbReference>
<feature type="region of interest" description="Disordered" evidence="1">
    <location>
        <begin position="97"/>
        <end position="128"/>
    </location>
</feature>
<feature type="compositionally biased region" description="Basic and acidic residues" evidence="1">
    <location>
        <begin position="21"/>
        <end position="31"/>
    </location>
</feature>
<proteinExistence type="predicted"/>
<reference evidence="2 4" key="1">
    <citation type="journal article" date="2019" name="Sci. Rep.">
        <title>Orb-weaving spider Araneus ventricosus genome elucidates the spidroin gene catalogue.</title>
        <authorList>
            <person name="Kono N."/>
            <person name="Nakamura H."/>
            <person name="Ohtoshi R."/>
            <person name="Moran D.A.P."/>
            <person name="Shinohara A."/>
            <person name="Yoshida Y."/>
            <person name="Fujiwara M."/>
            <person name="Mori M."/>
            <person name="Tomita M."/>
            <person name="Arakawa K."/>
        </authorList>
    </citation>
    <scope>NUCLEOTIDE SEQUENCE [LARGE SCALE GENOMIC DNA]</scope>
</reference>
<feature type="region of interest" description="Disordered" evidence="1">
    <location>
        <begin position="20"/>
        <end position="79"/>
    </location>
</feature>
<accession>A0A4Y2WV25</accession>
<sequence length="128" mass="14530">MLDISILGGAKLSAALTQIEDIPKDPAQEDKKDEEEFMEFGSQNDMTQDISGLVETQQILPSRPEHSEEDKEPDDDDDWQLRFSETQETQELLSTARMREKKEQEEAHLSTISEEKGDSSPKKDTSSE</sequence>
<keyword evidence="4" id="KW-1185">Reference proteome</keyword>
<comment type="caution">
    <text evidence="2">The sequence shown here is derived from an EMBL/GenBank/DDBJ whole genome shotgun (WGS) entry which is preliminary data.</text>
</comment>
<name>A0A4Y2WV25_ARAVE</name>
<dbReference type="EMBL" id="BGPR01066516">
    <property type="protein sequence ID" value="GBO41051.1"/>
    <property type="molecule type" value="Genomic_DNA"/>
</dbReference>
<gene>
    <name evidence="3" type="ORF">AVEN_37248_1</name>
    <name evidence="2" type="ORF">AVEN_52579_1</name>
</gene>
<feature type="non-terminal residue" evidence="2">
    <location>
        <position position="128"/>
    </location>
</feature>
<evidence type="ECO:0000313" key="2">
    <source>
        <dbReference type="EMBL" id="GBO41051.1"/>
    </source>
</evidence>
<evidence type="ECO:0000313" key="3">
    <source>
        <dbReference type="EMBL" id="GBO41075.1"/>
    </source>
</evidence>
<dbReference type="AlphaFoldDB" id="A0A4Y2WV25"/>
<organism evidence="2 4">
    <name type="scientific">Araneus ventricosus</name>
    <name type="common">Orbweaver spider</name>
    <name type="synonym">Epeira ventricosa</name>
    <dbReference type="NCBI Taxonomy" id="182803"/>
    <lineage>
        <taxon>Eukaryota</taxon>
        <taxon>Metazoa</taxon>
        <taxon>Ecdysozoa</taxon>
        <taxon>Arthropoda</taxon>
        <taxon>Chelicerata</taxon>
        <taxon>Arachnida</taxon>
        <taxon>Araneae</taxon>
        <taxon>Araneomorphae</taxon>
        <taxon>Entelegynae</taxon>
        <taxon>Araneoidea</taxon>
        <taxon>Araneidae</taxon>
        <taxon>Araneus</taxon>
    </lineage>
</organism>
<protein>
    <submittedName>
        <fullName evidence="2">Uncharacterized protein</fullName>
    </submittedName>
</protein>